<keyword evidence="1" id="KW-0812">Transmembrane</keyword>
<feature type="transmembrane region" description="Helical" evidence="1">
    <location>
        <begin position="231"/>
        <end position="254"/>
    </location>
</feature>
<dbReference type="GO" id="GO:0016020">
    <property type="term" value="C:membrane"/>
    <property type="evidence" value="ECO:0007669"/>
    <property type="project" value="TreeGrafter"/>
</dbReference>
<feature type="transmembrane region" description="Helical" evidence="1">
    <location>
        <begin position="70"/>
        <end position="88"/>
    </location>
</feature>
<dbReference type="InterPro" id="IPR002656">
    <property type="entry name" value="Acyl_transf_3_dom"/>
</dbReference>
<organism evidence="3 4">
    <name type="scientific">Panagrellus redivivus</name>
    <name type="common">Microworm</name>
    <dbReference type="NCBI Taxonomy" id="6233"/>
    <lineage>
        <taxon>Eukaryota</taxon>
        <taxon>Metazoa</taxon>
        <taxon>Ecdysozoa</taxon>
        <taxon>Nematoda</taxon>
        <taxon>Chromadorea</taxon>
        <taxon>Rhabditida</taxon>
        <taxon>Tylenchina</taxon>
        <taxon>Panagrolaimomorpha</taxon>
        <taxon>Panagrolaimoidea</taxon>
        <taxon>Panagrolaimidae</taxon>
        <taxon>Panagrellus</taxon>
    </lineage>
</organism>
<name>A0A7E4UWY9_PANRE</name>
<feature type="transmembrane region" description="Helical" evidence="1">
    <location>
        <begin position="371"/>
        <end position="389"/>
    </location>
</feature>
<feature type="transmembrane region" description="Helical" evidence="1">
    <location>
        <begin position="29"/>
        <end position="50"/>
    </location>
</feature>
<reference evidence="4" key="2">
    <citation type="submission" date="2020-10" db="UniProtKB">
        <authorList>
            <consortium name="WormBaseParasite"/>
        </authorList>
    </citation>
    <scope>IDENTIFICATION</scope>
</reference>
<keyword evidence="1" id="KW-1133">Transmembrane helix</keyword>
<evidence type="ECO:0000313" key="3">
    <source>
        <dbReference type="Proteomes" id="UP000492821"/>
    </source>
</evidence>
<dbReference type="Pfam" id="PF01757">
    <property type="entry name" value="Acyl_transf_3"/>
    <property type="match status" value="1"/>
</dbReference>
<evidence type="ECO:0000259" key="2">
    <source>
        <dbReference type="Pfam" id="PF01757"/>
    </source>
</evidence>
<evidence type="ECO:0000256" key="1">
    <source>
        <dbReference type="SAM" id="Phobius"/>
    </source>
</evidence>
<dbReference type="GO" id="GO:0000271">
    <property type="term" value="P:polysaccharide biosynthetic process"/>
    <property type="evidence" value="ECO:0007669"/>
    <property type="project" value="TreeGrafter"/>
</dbReference>
<dbReference type="InterPro" id="IPR050879">
    <property type="entry name" value="Acyltransferase_3"/>
</dbReference>
<reference evidence="3" key="1">
    <citation type="journal article" date="2013" name="Genetics">
        <title>The draft genome and transcriptome of Panagrellus redivivus are shaped by the harsh demands of a free-living lifestyle.</title>
        <authorList>
            <person name="Srinivasan J."/>
            <person name="Dillman A.R."/>
            <person name="Macchietto M.G."/>
            <person name="Heikkinen L."/>
            <person name="Lakso M."/>
            <person name="Fracchia K.M."/>
            <person name="Antoshechkin I."/>
            <person name="Mortazavi A."/>
            <person name="Wong G."/>
            <person name="Sternberg P.W."/>
        </authorList>
    </citation>
    <scope>NUCLEOTIDE SEQUENCE [LARGE SCALE GENOMIC DNA]</scope>
    <source>
        <strain evidence="3">MT8872</strain>
    </source>
</reference>
<keyword evidence="3" id="KW-1185">Reference proteome</keyword>
<sequence length="629" mass="71878">MKYGELQGLRGLAILAVVLYHLWPKVFWNGFLGVDMFFVLSGFLMAETNLKKLTSGFSFTNGINFWYRRIRRIVPLSILVVFATWILVTKKLAIIDYNEITKEAYCAMSFLTNLCAVKETKYYFHENDFQYFKHYWSLAVEIQFYAVVPLFFAVFTRMSTKATLFIMLPILITASLVTQTTLFIAHYPEAGFSLLFSRLWQFGAGIAAFYVRKFGDEIVDDVFLQRYFGGFFKILHNHYVTDVVTVVTALIVLYPKEFEVSYMMIVVTLLAAVAITSVGKEDKVIGEKSKTVQSASGSWVLSVWALRKLGDASFAIYVTHWMVQHCFWVMAVDFDWLNTRLVCFYTIMIIGFGVHHGIEKPLLALRHSKRSFFKTLIAAYVVVAITIYTTKDVDPLTNEFIEKFYHEAAPLVNNKTAWTALATQLNFEKAARLAIYTGHTHCGFYTRSEWSQTRVPITYGAELSGSGKTKFLVIGNSHAECALPAIETALGKENFKELNMVAVPAVTPFPGFKQSDRFYQVKEAVDHYKPDVVFLIFKYQDDVLKLPLTNPITNDPVVTGLQSTLDYLATKVDTIFIPRDFVQIPKVFNIWQYAQGVLLQVFGRDYSYDEMVMFFNVRKALNDLAFSVP</sequence>
<feature type="transmembrane region" description="Helical" evidence="1">
    <location>
        <begin position="260"/>
        <end position="279"/>
    </location>
</feature>
<protein>
    <submittedName>
        <fullName evidence="4">Acyl_transf_3 domain-containing protein</fullName>
    </submittedName>
</protein>
<dbReference type="Proteomes" id="UP000492821">
    <property type="component" value="Unassembled WGS sequence"/>
</dbReference>
<dbReference type="PANTHER" id="PTHR23028">
    <property type="entry name" value="ACETYLTRANSFERASE"/>
    <property type="match status" value="1"/>
</dbReference>
<feature type="transmembrane region" description="Helical" evidence="1">
    <location>
        <begin position="135"/>
        <end position="155"/>
    </location>
</feature>
<evidence type="ECO:0000313" key="4">
    <source>
        <dbReference type="WBParaSite" id="Pan_g13834.t1"/>
    </source>
</evidence>
<proteinExistence type="predicted"/>
<feature type="transmembrane region" description="Helical" evidence="1">
    <location>
        <begin position="162"/>
        <end position="184"/>
    </location>
</feature>
<dbReference type="PANTHER" id="PTHR23028:SF53">
    <property type="entry name" value="ACYL_TRANSF_3 DOMAIN-CONTAINING PROTEIN"/>
    <property type="match status" value="1"/>
</dbReference>
<accession>A0A7E4UWY9</accession>
<feature type="domain" description="Acyltransferase 3" evidence="2">
    <location>
        <begin position="5"/>
        <end position="351"/>
    </location>
</feature>
<feature type="transmembrane region" description="Helical" evidence="1">
    <location>
        <begin position="337"/>
        <end position="359"/>
    </location>
</feature>
<keyword evidence="1" id="KW-0472">Membrane</keyword>
<dbReference type="AlphaFoldDB" id="A0A7E4UWY9"/>
<dbReference type="WBParaSite" id="Pan_g13834.t1">
    <property type="protein sequence ID" value="Pan_g13834.t1"/>
    <property type="gene ID" value="Pan_g13834"/>
</dbReference>
<dbReference type="GO" id="GO:0016747">
    <property type="term" value="F:acyltransferase activity, transferring groups other than amino-acyl groups"/>
    <property type="evidence" value="ECO:0007669"/>
    <property type="project" value="InterPro"/>
</dbReference>